<dbReference type="CTD" id="107605"/>
<dbReference type="Proteomes" id="UP000515150">
    <property type="component" value="Chromosome 21"/>
</dbReference>
<dbReference type="PRINTS" id="PR00081">
    <property type="entry name" value="GDHRDH"/>
</dbReference>
<comment type="similarity">
    <text evidence="1 2">Belongs to the short-chain dehydrogenases/reductases (SDR) family.</text>
</comment>
<dbReference type="RefSeq" id="XP_028992939.1">
    <property type="nucleotide sequence ID" value="XM_029137106.3"/>
</dbReference>
<dbReference type="FunCoup" id="A0A6P7LH09">
    <property type="interactions" value="15"/>
</dbReference>
<proteinExistence type="inferred from homology"/>
<evidence type="ECO:0000256" key="1">
    <source>
        <dbReference type="ARBA" id="ARBA00006484"/>
    </source>
</evidence>
<sequence>MVSTEGVTSCVLEAVLSHLLLSCALLFAAVAAICWYIRDSRTVDGLGRKCVFITGCDSGFGNLLARRLDRKGVRVIAACLTEEGAAALAAAASPALRTLLLDVTDSRRVARAAQVVRAEVGERGLWGLVNNAGRAVPIGPTEWMQKEDFDRVLDVNLVGVIDVTLRLLPLLKRARGRVVNVASVLGRLSLVGGGYCLSKWGVEAFSDSLRYQAGCSRVHPRICLTGCRLLPLPRRDMHHFGIKVSIIEPGFFKTAVTRLDLIEADLKRLWTRLPAHVRDSYGATYCDDYIKSQEFSMNLLCSSDLSKVTGCMEHALTARFPRTRYGAGWDAKLLWIPLSYLPSFVSDRFTSALLPSYGHK</sequence>
<keyword evidence="3" id="KW-0812">Transmembrane</keyword>
<name>A0A6P7LH09_BETSP</name>
<dbReference type="OrthoDB" id="5296at2759"/>
<dbReference type="GO" id="GO:0016491">
    <property type="term" value="F:oxidoreductase activity"/>
    <property type="evidence" value="ECO:0007669"/>
    <property type="project" value="TreeGrafter"/>
</dbReference>
<gene>
    <name evidence="5" type="primary">rdh1</name>
</gene>
<evidence type="ECO:0000313" key="4">
    <source>
        <dbReference type="Proteomes" id="UP000515150"/>
    </source>
</evidence>
<protein>
    <submittedName>
        <fullName evidence="5">Retinol dehydrogenase 1 isoform X1</fullName>
    </submittedName>
</protein>
<keyword evidence="4" id="KW-1185">Reference proteome</keyword>
<dbReference type="InterPro" id="IPR036291">
    <property type="entry name" value="NAD(P)-bd_dom_sf"/>
</dbReference>
<dbReference type="SUPFAM" id="SSF51735">
    <property type="entry name" value="NAD(P)-binding Rossmann-fold domains"/>
    <property type="match status" value="1"/>
</dbReference>
<keyword evidence="3" id="KW-0472">Membrane</keyword>
<reference evidence="5" key="1">
    <citation type="submission" date="2025-08" db="UniProtKB">
        <authorList>
            <consortium name="RefSeq"/>
        </authorList>
    </citation>
    <scope>IDENTIFICATION</scope>
</reference>
<dbReference type="GeneID" id="114847409"/>
<evidence type="ECO:0000256" key="2">
    <source>
        <dbReference type="RuleBase" id="RU000363"/>
    </source>
</evidence>
<dbReference type="AlphaFoldDB" id="A0A6P7LH09"/>
<dbReference type="Pfam" id="PF00106">
    <property type="entry name" value="adh_short"/>
    <property type="match status" value="1"/>
</dbReference>
<dbReference type="GO" id="GO:0008202">
    <property type="term" value="P:steroid metabolic process"/>
    <property type="evidence" value="ECO:0007669"/>
    <property type="project" value="TreeGrafter"/>
</dbReference>
<evidence type="ECO:0000313" key="5">
    <source>
        <dbReference type="RefSeq" id="XP_028992939.1"/>
    </source>
</evidence>
<keyword evidence="3" id="KW-1133">Transmembrane helix</keyword>
<dbReference type="InterPro" id="IPR002347">
    <property type="entry name" value="SDR_fam"/>
</dbReference>
<dbReference type="KEGG" id="bspl:114847409"/>
<organism evidence="4 5">
    <name type="scientific">Betta splendens</name>
    <name type="common">Siamese fighting fish</name>
    <dbReference type="NCBI Taxonomy" id="158456"/>
    <lineage>
        <taxon>Eukaryota</taxon>
        <taxon>Metazoa</taxon>
        <taxon>Chordata</taxon>
        <taxon>Craniata</taxon>
        <taxon>Vertebrata</taxon>
        <taxon>Euteleostomi</taxon>
        <taxon>Actinopterygii</taxon>
        <taxon>Neopterygii</taxon>
        <taxon>Teleostei</taxon>
        <taxon>Neoteleostei</taxon>
        <taxon>Acanthomorphata</taxon>
        <taxon>Anabantaria</taxon>
        <taxon>Anabantiformes</taxon>
        <taxon>Anabantoidei</taxon>
        <taxon>Osphronemidae</taxon>
        <taxon>Betta</taxon>
    </lineage>
</organism>
<accession>A0A6P7LH09</accession>
<dbReference type="PANTHER" id="PTHR43313">
    <property type="entry name" value="SHORT-CHAIN DEHYDROGENASE/REDUCTASE FAMILY 9C"/>
    <property type="match status" value="1"/>
</dbReference>
<dbReference type="Gene3D" id="3.40.50.720">
    <property type="entry name" value="NAD(P)-binding Rossmann-like Domain"/>
    <property type="match status" value="1"/>
</dbReference>
<evidence type="ECO:0000256" key="3">
    <source>
        <dbReference type="SAM" id="Phobius"/>
    </source>
</evidence>
<dbReference type="PANTHER" id="PTHR43313:SF47">
    <property type="entry name" value="RETINOL DEHYDROGENASE 7"/>
    <property type="match status" value="1"/>
</dbReference>
<dbReference type="PRINTS" id="PR00080">
    <property type="entry name" value="SDRFAMILY"/>
</dbReference>
<dbReference type="InParanoid" id="A0A6P7LH09"/>
<feature type="transmembrane region" description="Helical" evidence="3">
    <location>
        <begin position="15"/>
        <end position="37"/>
    </location>
</feature>